<dbReference type="Pfam" id="PF00689">
    <property type="entry name" value="Cation_ATPase_C"/>
    <property type="match status" value="1"/>
</dbReference>
<dbReference type="SUPFAM" id="SSF56784">
    <property type="entry name" value="HAD-like"/>
    <property type="match status" value="1"/>
</dbReference>
<evidence type="ECO:0000313" key="13">
    <source>
        <dbReference type="EMBL" id="MEA5444681.1"/>
    </source>
</evidence>
<dbReference type="NCBIfam" id="TIGR01494">
    <property type="entry name" value="ATPase_P-type"/>
    <property type="match status" value="2"/>
</dbReference>
<dbReference type="AlphaFoldDB" id="A0AAP6JDS9"/>
<keyword evidence="7" id="KW-0460">Magnesium</keyword>
<evidence type="ECO:0000256" key="5">
    <source>
        <dbReference type="ARBA" id="ARBA00022741"/>
    </source>
</evidence>
<dbReference type="SFLD" id="SFLDF00027">
    <property type="entry name" value="p-type_atpase"/>
    <property type="match status" value="1"/>
</dbReference>
<evidence type="ECO:0000256" key="10">
    <source>
        <dbReference type="ARBA" id="ARBA00023136"/>
    </source>
</evidence>
<dbReference type="PROSITE" id="PS00154">
    <property type="entry name" value="ATPASE_E1_E2"/>
    <property type="match status" value="1"/>
</dbReference>
<keyword evidence="3" id="KW-0597">Phosphoprotein</keyword>
<evidence type="ECO:0000256" key="11">
    <source>
        <dbReference type="SAM" id="Phobius"/>
    </source>
</evidence>
<dbReference type="FunFam" id="2.70.150.10:FF:000160">
    <property type="entry name" value="Sarcoplasmic/endoplasmic reticulum calcium ATPase 1"/>
    <property type="match status" value="1"/>
</dbReference>
<keyword evidence="6" id="KW-0067">ATP-binding</keyword>
<organism evidence="13 14">
    <name type="scientific">Natronospira elongata</name>
    <dbReference type="NCBI Taxonomy" id="3110268"/>
    <lineage>
        <taxon>Bacteria</taxon>
        <taxon>Pseudomonadati</taxon>
        <taxon>Pseudomonadota</taxon>
        <taxon>Gammaproteobacteria</taxon>
        <taxon>Natronospirales</taxon>
        <taxon>Natronospiraceae</taxon>
        <taxon>Natronospira</taxon>
    </lineage>
</organism>
<accession>A0AAP6JDS9</accession>
<dbReference type="InterPro" id="IPR036412">
    <property type="entry name" value="HAD-like_sf"/>
</dbReference>
<dbReference type="GO" id="GO:1990573">
    <property type="term" value="P:potassium ion import across plasma membrane"/>
    <property type="evidence" value="ECO:0007669"/>
    <property type="project" value="TreeGrafter"/>
</dbReference>
<dbReference type="InterPro" id="IPR001757">
    <property type="entry name" value="P_typ_ATPase"/>
</dbReference>
<evidence type="ECO:0000256" key="2">
    <source>
        <dbReference type="ARBA" id="ARBA00005675"/>
    </source>
</evidence>
<gene>
    <name evidence="13" type="ORF">VCB98_02490</name>
</gene>
<keyword evidence="5" id="KW-0547">Nucleotide-binding</keyword>
<evidence type="ECO:0000256" key="3">
    <source>
        <dbReference type="ARBA" id="ARBA00022553"/>
    </source>
</evidence>
<dbReference type="InterPro" id="IPR004014">
    <property type="entry name" value="ATPase_P-typ_cation-transptr_N"/>
</dbReference>
<evidence type="ECO:0000256" key="1">
    <source>
        <dbReference type="ARBA" id="ARBA00004127"/>
    </source>
</evidence>
<dbReference type="InterPro" id="IPR006068">
    <property type="entry name" value="ATPase_P-typ_cation-transptr_C"/>
</dbReference>
<dbReference type="InterPro" id="IPR044492">
    <property type="entry name" value="P_typ_ATPase_HD_dom"/>
</dbReference>
<reference evidence="13 14" key="1">
    <citation type="submission" date="2023-12" db="EMBL/GenBank/DDBJ databases">
        <title>Whole-genome sequencing of halo(alkali)philic microorganisms from hypersaline lakes.</title>
        <authorList>
            <person name="Sorokin D.Y."/>
            <person name="Merkel A.Y."/>
            <person name="Messina E."/>
            <person name="Yakimov M."/>
        </authorList>
    </citation>
    <scope>NUCLEOTIDE SEQUENCE [LARGE SCALE GENOMIC DNA]</scope>
    <source>
        <strain evidence="13 14">AB-CW1</strain>
    </source>
</reference>
<dbReference type="EMBL" id="JAYGII010000003">
    <property type="protein sequence ID" value="MEA5444681.1"/>
    <property type="molecule type" value="Genomic_DNA"/>
</dbReference>
<dbReference type="GO" id="GO:0006883">
    <property type="term" value="P:intracellular sodium ion homeostasis"/>
    <property type="evidence" value="ECO:0007669"/>
    <property type="project" value="TreeGrafter"/>
</dbReference>
<sequence length="900" mass="97368">MQEQSIARPHAETKEQVLEALASGNEGLSPDEAARRLDQYGENRLRESQRPSPLRRFLRQFNNVLIYVLLAAGVITVLLGHWLDAAVIFSVVVINALIGFIQEGRAERAMDSIRKLLVTRVRVIRQGESREIDAAELVPGDVVLLESGDRIPADLRILKARGLRADESSLTGESVPVDKGSDSVEGDAVLADRSSMLWSGTLVASGQVRAVVVATGENTELGRIRQATEDVESISTPLLKKIDQFGHQLTVVILTLAALVFILGVFWRDMAAAEMFLAAVSLAVAAIPEGLPAIITITLAMGVQIMARRQAIVRRLPAVETLGSVTVICSDKTGTLTRNEMTVRALATLGGEYPVSGSGYTAEGRLERPGEDDQALDKLLLGGCLCNEAGLERTEEGTRISGDPMEAALLVLAEKAQLDRSHCKREWPRTDAIPFESERRYMATLNHDHHGKGLILVKGAPELLLERCGQALAADGSRQALDVRDWQARQDAFAERGQRTLALAMKSVASDMTTLDESDIDEELILLGLIALEDPPRDEAIQAVADCHRAGIRVKMITGDHLGTALAIGRQLGIGDGQSGMNGKDFQSLDDDAVAEAAMNTDVFARFSPDDKLRLVRGLRSREQVTAMTGDGVNDAPALRSADVGVAMGQKGTAAAREASEIVLADDNFATIATAVRTGRAIFDNIRKSLLFILPTNGGQSLLILAAVMLGMVLPVTPVQVLWVNMVTAVTLALALAFEPAEARIMERPPRPPGEPVLTPMIVWRVVFVSGLILAATLWVFNWHMSTGLGLEAARTAAVNTVVACEIFYLYNCRQLHESIFRKGGLLGNPWVPAAIGLVILLQAAFTFLPPMQVLFGTQALPWQSWALILAVSLPILFIVEAEKIIMRWRLSQAAECKAA</sequence>
<dbReference type="GO" id="GO:0030007">
    <property type="term" value="P:intracellular potassium ion homeostasis"/>
    <property type="evidence" value="ECO:0007669"/>
    <property type="project" value="TreeGrafter"/>
</dbReference>
<evidence type="ECO:0000256" key="7">
    <source>
        <dbReference type="ARBA" id="ARBA00022842"/>
    </source>
</evidence>
<dbReference type="GO" id="GO:0016887">
    <property type="term" value="F:ATP hydrolysis activity"/>
    <property type="evidence" value="ECO:0007669"/>
    <property type="project" value="InterPro"/>
</dbReference>
<dbReference type="SFLD" id="SFLDS00003">
    <property type="entry name" value="Haloacid_Dehalogenase"/>
    <property type="match status" value="1"/>
</dbReference>
<feature type="transmembrane region" description="Helical" evidence="11">
    <location>
        <begin position="85"/>
        <end position="101"/>
    </location>
</feature>
<dbReference type="PRINTS" id="PR00120">
    <property type="entry name" value="HATPASE"/>
</dbReference>
<comment type="subcellular location">
    <subcellularLocation>
        <location evidence="1">Endomembrane system</location>
        <topology evidence="1">Multi-pass membrane protein</topology>
    </subcellularLocation>
</comment>
<dbReference type="InterPro" id="IPR018303">
    <property type="entry name" value="ATPase_P-typ_P_site"/>
</dbReference>
<feature type="transmembrane region" description="Helical" evidence="11">
    <location>
        <begin position="690"/>
        <end position="714"/>
    </location>
</feature>
<dbReference type="GO" id="GO:1902600">
    <property type="term" value="P:proton transmembrane transport"/>
    <property type="evidence" value="ECO:0007669"/>
    <property type="project" value="TreeGrafter"/>
</dbReference>
<dbReference type="PANTHER" id="PTHR43294:SF20">
    <property type="entry name" value="P-TYPE ATPASE"/>
    <property type="match status" value="1"/>
</dbReference>
<dbReference type="SMART" id="SM00831">
    <property type="entry name" value="Cation_ATPase_N"/>
    <property type="match status" value="1"/>
</dbReference>
<feature type="transmembrane region" description="Helical" evidence="11">
    <location>
        <begin position="249"/>
        <end position="267"/>
    </location>
</feature>
<feature type="domain" description="Cation-transporting P-type ATPase N-terminal" evidence="12">
    <location>
        <begin position="8"/>
        <end position="81"/>
    </location>
</feature>
<dbReference type="CDD" id="cd02080">
    <property type="entry name" value="P-type_ATPase_cation"/>
    <property type="match status" value="1"/>
</dbReference>
<evidence type="ECO:0000256" key="8">
    <source>
        <dbReference type="ARBA" id="ARBA00022967"/>
    </source>
</evidence>
<feature type="transmembrane region" description="Helical" evidence="11">
    <location>
        <begin position="861"/>
        <end position="880"/>
    </location>
</feature>
<comment type="similarity">
    <text evidence="2">Belongs to the cation transport ATPase (P-type) (TC 3.A.3) family. Type IIA subfamily.</text>
</comment>
<dbReference type="SFLD" id="SFLDG00002">
    <property type="entry name" value="C1.7:_P-type_atpase_like"/>
    <property type="match status" value="1"/>
</dbReference>
<keyword evidence="8" id="KW-1278">Translocase</keyword>
<evidence type="ECO:0000313" key="14">
    <source>
        <dbReference type="Proteomes" id="UP001302316"/>
    </source>
</evidence>
<dbReference type="GO" id="GO:0005886">
    <property type="term" value="C:plasma membrane"/>
    <property type="evidence" value="ECO:0007669"/>
    <property type="project" value="TreeGrafter"/>
</dbReference>
<keyword evidence="10 11" id="KW-0472">Membrane</keyword>
<dbReference type="SUPFAM" id="SSF81660">
    <property type="entry name" value="Metal cation-transporting ATPase, ATP-binding domain N"/>
    <property type="match status" value="1"/>
</dbReference>
<proteinExistence type="inferred from homology"/>
<dbReference type="SUPFAM" id="SSF81665">
    <property type="entry name" value="Calcium ATPase, transmembrane domain M"/>
    <property type="match status" value="1"/>
</dbReference>
<feature type="transmembrane region" description="Helical" evidence="11">
    <location>
        <begin position="762"/>
        <end position="781"/>
    </location>
</feature>
<dbReference type="Gene3D" id="1.20.1110.10">
    <property type="entry name" value="Calcium-transporting ATPase, transmembrane domain"/>
    <property type="match status" value="1"/>
</dbReference>
<evidence type="ECO:0000259" key="12">
    <source>
        <dbReference type="SMART" id="SM00831"/>
    </source>
</evidence>
<dbReference type="RefSeq" id="WP_346050142.1">
    <property type="nucleotide sequence ID" value="NZ_JAYGII010000003.1"/>
</dbReference>
<keyword evidence="9 11" id="KW-1133">Transmembrane helix</keyword>
<protein>
    <submittedName>
        <fullName evidence="13">Cation-transporting P-type ATPase</fullName>
    </submittedName>
</protein>
<dbReference type="GO" id="GO:0036376">
    <property type="term" value="P:sodium ion export across plasma membrane"/>
    <property type="evidence" value="ECO:0007669"/>
    <property type="project" value="TreeGrafter"/>
</dbReference>
<keyword evidence="14" id="KW-1185">Reference proteome</keyword>
<dbReference type="Proteomes" id="UP001302316">
    <property type="component" value="Unassembled WGS sequence"/>
</dbReference>
<dbReference type="PANTHER" id="PTHR43294">
    <property type="entry name" value="SODIUM/POTASSIUM-TRANSPORTING ATPASE SUBUNIT ALPHA"/>
    <property type="match status" value="1"/>
</dbReference>
<evidence type="ECO:0000256" key="9">
    <source>
        <dbReference type="ARBA" id="ARBA00022989"/>
    </source>
</evidence>
<feature type="transmembrane region" description="Helical" evidence="11">
    <location>
        <begin position="720"/>
        <end position="741"/>
    </location>
</feature>
<dbReference type="Pfam" id="PF00122">
    <property type="entry name" value="E1-E2_ATPase"/>
    <property type="match status" value="1"/>
</dbReference>
<dbReference type="InterPro" id="IPR059000">
    <property type="entry name" value="ATPase_P-type_domA"/>
</dbReference>
<dbReference type="GO" id="GO:0005524">
    <property type="term" value="F:ATP binding"/>
    <property type="evidence" value="ECO:0007669"/>
    <property type="project" value="UniProtKB-KW"/>
</dbReference>
<dbReference type="Gene3D" id="3.40.50.1000">
    <property type="entry name" value="HAD superfamily/HAD-like"/>
    <property type="match status" value="1"/>
</dbReference>
<dbReference type="SUPFAM" id="SSF81653">
    <property type="entry name" value="Calcium ATPase, transduction domain A"/>
    <property type="match status" value="1"/>
</dbReference>
<dbReference type="Pfam" id="PF13246">
    <property type="entry name" value="Cation_ATPase"/>
    <property type="match status" value="1"/>
</dbReference>
<dbReference type="PRINTS" id="PR00119">
    <property type="entry name" value="CATATPASE"/>
</dbReference>
<feature type="transmembrane region" description="Helical" evidence="11">
    <location>
        <begin position="793"/>
        <end position="811"/>
    </location>
</feature>
<dbReference type="InterPro" id="IPR023214">
    <property type="entry name" value="HAD_sf"/>
</dbReference>
<evidence type="ECO:0000256" key="6">
    <source>
        <dbReference type="ARBA" id="ARBA00022840"/>
    </source>
</evidence>
<dbReference type="InterPro" id="IPR050510">
    <property type="entry name" value="Cation_transp_ATPase_P-type"/>
</dbReference>
<feature type="transmembrane region" description="Helical" evidence="11">
    <location>
        <begin position="279"/>
        <end position="307"/>
    </location>
</feature>
<dbReference type="InterPro" id="IPR023298">
    <property type="entry name" value="ATPase_P-typ_TM_dom_sf"/>
</dbReference>
<dbReference type="GO" id="GO:0005391">
    <property type="term" value="F:P-type sodium:potassium-exchanging transporter activity"/>
    <property type="evidence" value="ECO:0007669"/>
    <property type="project" value="TreeGrafter"/>
</dbReference>
<dbReference type="GO" id="GO:0012505">
    <property type="term" value="C:endomembrane system"/>
    <property type="evidence" value="ECO:0007669"/>
    <property type="project" value="UniProtKB-SubCell"/>
</dbReference>
<dbReference type="InterPro" id="IPR023299">
    <property type="entry name" value="ATPase_P-typ_cyto_dom_N"/>
</dbReference>
<dbReference type="InterPro" id="IPR008250">
    <property type="entry name" value="ATPase_P-typ_transduc_dom_A_sf"/>
</dbReference>
<dbReference type="Gene3D" id="2.70.150.10">
    <property type="entry name" value="Calcium-transporting ATPase, cytoplasmic transduction domain A"/>
    <property type="match status" value="1"/>
</dbReference>
<feature type="transmembrane region" description="Helical" evidence="11">
    <location>
        <begin position="61"/>
        <end position="79"/>
    </location>
</feature>
<comment type="caution">
    <text evidence="13">The sequence shown here is derived from an EMBL/GenBank/DDBJ whole genome shotgun (WGS) entry which is preliminary data.</text>
</comment>
<dbReference type="Gene3D" id="3.40.1110.10">
    <property type="entry name" value="Calcium-transporting ATPase, cytoplasmic domain N"/>
    <property type="match status" value="1"/>
</dbReference>
<dbReference type="FunFam" id="3.40.50.1000:FF:000001">
    <property type="entry name" value="Phospholipid-transporting ATPase IC"/>
    <property type="match status" value="1"/>
</dbReference>
<keyword evidence="4 11" id="KW-0812">Transmembrane</keyword>
<dbReference type="Pfam" id="PF00690">
    <property type="entry name" value="Cation_ATPase_N"/>
    <property type="match status" value="1"/>
</dbReference>
<name>A0AAP6JDS9_9GAMM</name>
<feature type="transmembrane region" description="Helical" evidence="11">
    <location>
        <begin position="831"/>
        <end position="849"/>
    </location>
</feature>
<evidence type="ECO:0000256" key="4">
    <source>
        <dbReference type="ARBA" id="ARBA00022692"/>
    </source>
</evidence>